<evidence type="ECO:0000313" key="2">
    <source>
        <dbReference type="Proteomes" id="UP001231649"/>
    </source>
</evidence>
<proteinExistence type="predicted"/>
<sequence length="232" mass="25613">MGFKRVWDSSCPRVWDKWESNGTTWVIQDLPPEDDEEAIKVLLENLCTDETLCSLSNVLDDSVSVQHMVGFGRAGLAQRMSLACYEEKDGKSKLVGLNLCSVICEGDQVDDVIEGERWINVHEASKLAQNKVDALKYLGIDKVLCGHGLVVIREYRGAKLGSRILEARKALSLHNGIKGTCSVFTSPASQISAARAGFTTIATTTLKELAESGFNYPKDESRVLKLMVKKFE</sequence>
<reference evidence="1" key="1">
    <citation type="submission" date="2023-03" db="EMBL/GenBank/DDBJ databases">
        <title>Chromosome-level genomes of two armyworms, Mythimna separata and Mythimna loreyi, provide insights into the biosynthesis and reception of sex pheromones.</title>
        <authorList>
            <person name="Zhao H."/>
        </authorList>
    </citation>
    <scope>NUCLEOTIDE SEQUENCE</scope>
    <source>
        <strain evidence="1">BeijingLab</strain>
    </source>
</reference>
<evidence type="ECO:0000313" key="1">
    <source>
        <dbReference type="EMBL" id="KAJ8735111.1"/>
    </source>
</evidence>
<gene>
    <name evidence="1" type="ORF">PYW08_014361</name>
</gene>
<keyword evidence="2" id="KW-1185">Reference proteome</keyword>
<comment type="caution">
    <text evidence="1">The sequence shown here is derived from an EMBL/GenBank/DDBJ whole genome shotgun (WGS) entry which is preliminary data.</text>
</comment>
<dbReference type="Proteomes" id="UP001231649">
    <property type="component" value="Chromosome 5"/>
</dbReference>
<accession>A0ACC2R9E2</accession>
<protein>
    <submittedName>
        <fullName evidence="1">Uncharacterized protein</fullName>
    </submittedName>
</protein>
<organism evidence="1 2">
    <name type="scientific">Mythimna loreyi</name>
    <dbReference type="NCBI Taxonomy" id="667449"/>
    <lineage>
        <taxon>Eukaryota</taxon>
        <taxon>Metazoa</taxon>
        <taxon>Ecdysozoa</taxon>
        <taxon>Arthropoda</taxon>
        <taxon>Hexapoda</taxon>
        <taxon>Insecta</taxon>
        <taxon>Pterygota</taxon>
        <taxon>Neoptera</taxon>
        <taxon>Endopterygota</taxon>
        <taxon>Lepidoptera</taxon>
        <taxon>Glossata</taxon>
        <taxon>Ditrysia</taxon>
        <taxon>Noctuoidea</taxon>
        <taxon>Noctuidae</taxon>
        <taxon>Noctuinae</taxon>
        <taxon>Hadenini</taxon>
        <taxon>Mythimna</taxon>
    </lineage>
</organism>
<dbReference type="EMBL" id="CM056781">
    <property type="protein sequence ID" value="KAJ8735111.1"/>
    <property type="molecule type" value="Genomic_DNA"/>
</dbReference>
<name>A0ACC2R9E2_9NEOP</name>